<comment type="cofactor">
    <cofactor evidence="1 9">
        <name>heme</name>
        <dbReference type="ChEBI" id="CHEBI:30413"/>
    </cofactor>
</comment>
<dbReference type="SUPFAM" id="SSF48264">
    <property type="entry name" value="Cytochrome P450"/>
    <property type="match status" value="1"/>
</dbReference>
<evidence type="ECO:0000256" key="8">
    <source>
        <dbReference type="ARBA" id="ARBA00023033"/>
    </source>
</evidence>
<evidence type="ECO:0000256" key="3">
    <source>
        <dbReference type="ARBA" id="ARBA00022617"/>
    </source>
</evidence>
<dbReference type="EMBL" id="JBBWWQ010000010">
    <property type="protein sequence ID" value="KAK8936618.1"/>
    <property type="molecule type" value="Genomic_DNA"/>
</dbReference>
<dbReference type="PRINTS" id="PR00385">
    <property type="entry name" value="P450"/>
</dbReference>
<keyword evidence="4 9" id="KW-0479">Metal-binding</keyword>
<dbReference type="Proteomes" id="UP001418222">
    <property type="component" value="Unassembled WGS sequence"/>
</dbReference>
<name>A0AAP0BEJ9_9ASPA</name>
<dbReference type="GO" id="GO:0004497">
    <property type="term" value="F:monooxygenase activity"/>
    <property type="evidence" value="ECO:0007669"/>
    <property type="project" value="UniProtKB-KW"/>
</dbReference>
<feature type="binding site" description="axial binding residue" evidence="9">
    <location>
        <position position="456"/>
    </location>
    <ligand>
        <name>heme</name>
        <dbReference type="ChEBI" id="CHEBI:30413"/>
    </ligand>
    <ligandPart>
        <name>Fe</name>
        <dbReference type="ChEBI" id="CHEBI:18248"/>
    </ligandPart>
</feature>
<accession>A0AAP0BEJ9</accession>
<dbReference type="PROSITE" id="PS00086">
    <property type="entry name" value="CYTOCHROME_P450"/>
    <property type="match status" value="1"/>
</dbReference>
<dbReference type="InterPro" id="IPR036396">
    <property type="entry name" value="Cyt_P450_sf"/>
</dbReference>
<protein>
    <submittedName>
        <fullName evidence="11">Flavonoid 3'-monooxygenase</fullName>
    </submittedName>
</protein>
<dbReference type="GO" id="GO:0016705">
    <property type="term" value="F:oxidoreductase activity, acting on paired donors, with incorporation or reduction of molecular oxygen"/>
    <property type="evidence" value="ECO:0007669"/>
    <property type="project" value="InterPro"/>
</dbReference>
<dbReference type="PRINTS" id="PR00463">
    <property type="entry name" value="EP450I"/>
</dbReference>
<evidence type="ECO:0000256" key="5">
    <source>
        <dbReference type="ARBA" id="ARBA00022857"/>
    </source>
</evidence>
<evidence type="ECO:0000313" key="11">
    <source>
        <dbReference type="EMBL" id="KAK8936618.1"/>
    </source>
</evidence>
<evidence type="ECO:0000256" key="2">
    <source>
        <dbReference type="ARBA" id="ARBA00010617"/>
    </source>
</evidence>
<proteinExistence type="inferred from homology"/>
<evidence type="ECO:0000256" key="7">
    <source>
        <dbReference type="ARBA" id="ARBA00023004"/>
    </source>
</evidence>
<dbReference type="InterPro" id="IPR001128">
    <property type="entry name" value="Cyt_P450"/>
</dbReference>
<dbReference type="PANTHER" id="PTHR47944">
    <property type="entry name" value="CYTOCHROME P450 98A9"/>
    <property type="match status" value="1"/>
</dbReference>
<keyword evidence="12" id="KW-1185">Reference proteome</keyword>
<evidence type="ECO:0000256" key="9">
    <source>
        <dbReference type="PIRSR" id="PIRSR602401-1"/>
    </source>
</evidence>
<keyword evidence="3 9" id="KW-0349">Heme</keyword>
<dbReference type="PANTHER" id="PTHR47944:SF18">
    <property type="entry name" value="FLAVONOID 3'-MONOOXYGENASE"/>
    <property type="match status" value="1"/>
</dbReference>
<dbReference type="GO" id="GO:0005506">
    <property type="term" value="F:iron ion binding"/>
    <property type="evidence" value="ECO:0007669"/>
    <property type="project" value="InterPro"/>
</dbReference>
<comment type="similarity">
    <text evidence="2 10">Belongs to the cytochrome P450 family.</text>
</comment>
<dbReference type="GO" id="GO:0020037">
    <property type="term" value="F:heme binding"/>
    <property type="evidence" value="ECO:0007669"/>
    <property type="project" value="InterPro"/>
</dbReference>
<keyword evidence="8 10" id="KW-0503">Monooxygenase</keyword>
<reference evidence="11 12" key="1">
    <citation type="journal article" date="2022" name="Nat. Plants">
        <title>Genomes of leafy and leafless Platanthera orchids illuminate the evolution of mycoheterotrophy.</title>
        <authorList>
            <person name="Li M.H."/>
            <person name="Liu K.W."/>
            <person name="Li Z."/>
            <person name="Lu H.C."/>
            <person name="Ye Q.L."/>
            <person name="Zhang D."/>
            <person name="Wang J.Y."/>
            <person name="Li Y.F."/>
            <person name="Zhong Z.M."/>
            <person name="Liu X."/>
            <person name="Yu X."/>
            <person name="Liu D.K."/>
            <person name="Tu X.D."/>
            <person name="Liu B."/>
            <person name="Hao Y."/>
            <person name="Liao X.Y."/>
            <person name="Jiang Y.T."/>
            <person name="Sun W.H."/>
            <person name="Chen J."/>
            <person name="Chen Y.Q."/>
            <person name="Ai Y."/>
            <person name="Zhai J.W."/>
            <person name="Wu S.S."/>
            <person name="Zhou Z."/>
            <person name="Hsiao Y.Y."/>
            <person name="Wu W.L."/>
            <person name="Chen Y.Y."/>
            <person name="Lin Y.F."/>
            <person name="Hsu J.L."/>
            <person name="Li C.Y."/>
            <person name="Wang Z.W."/>
            <person name="Zhao X."/>
            <person name="Zhong W.Y."/>
            <person name="Ma X.K."/>
            <person name="Ma L."/>
            <person name="Huang J."/>
            <person name="Chen G.Z."/>
            <person name="Huang M.Z."/>
            <person name="Huang L."/>
            <person name="Peng D.H."/>
            <person name="Luo Y.B."/>
            <person name="Zou S.Q."/>
            <person name="Chen S.P."/>
            <person name="Lan S."/>
            <person name="Tsai W.C."/>
            <person name="Van de Peer Y."/>
            <person name="Liu Z.J."/>
        </authorList>
    </citation>
    <scope>NUCLEOTIDE SEQUENCE [LARGE SCALE GENOMIC DNA]</scope>
    <source>
        <strain evidence="11">Lor287</strain>
    </source>
</reference>
<dbReference type="InterPro" id="IPR017972">
    <property type="entry name" value="Cyt_P450_CS"/>
</dbReference>
<dbReference type="Pfam" id="PF00067">
    <property type="entry name" value="p450"/>
    <property type="match status" value="1"/>
</dbReference>
<evidence type="ECO:0000256" key="1">
    <source>
        <dbReference type="ARBA" id="ARBA00001971"/>
    </source>
</evidence>
<organism evidence="11 12">
    <name type="scientific">Platanthera zijinensis</name>
    <dbReference type="NCBI Taxonomy" id="2320716"/>
    <lineage>
        <taxon>Eukaryota</taxon>
        <taxon>Viridiplantae</taxon>
        <taxon>Streptophyta</taxon>
        <taxon>Embryophyta</taxon>
        <taxon>Tracheophyta</taxon>
        <taxon>Spermatophyta</taxon>
        <taxon>Magnoliopsida</taxon>
        <taxon>Liliopsida</taxon>
        <taxon>Asparagales</taxon>
        <taxon>Orchidaceae</taxon>
        <taxon>Orchidoideae</taxon>
        <taxon>Orchideae</taxon>
        <taxon>Orchidinae</taxon>
        <taxon>Platanthera</taxon>
    </lineage>
</organism>
<gene>
    <name evidence="11" type="primary">CYP75B2</name>
    <name evidence="11" type="ORF">KSP39_PZI012105</name>
</gene>
<evidence type="ECO:0000256" key="6">
    <source>
        <dbReference type="ARBA" id="ARBA00023002"/>
    </source>
</evidence>
<dbReference type="FunFam" id="1.10.630.10:FF:000126">
    <property type="entry name" value="Predicted protein"/>
    <property type="match status" value="1"/>
</dbReference>
<keyword evidence="7 9" id="KW-0408">Iron</keyword>
<keyword evidence="6 10" id="KW-0560">Oxidoreductase</keyword>
<dbReference type="InterPro" id="IPR002401">
    <property type="entry name" value="Cyt_P450_E_grp-I"/>
</dbReference>
<evidence type="ECO:0000256" key="10">
    <source>
        <dbReference type="RuleBase" id="RU000461"/>
    </source>
</evidence>
<comment type="caution">
    <text evidence="11">The sequence shown here is derived from an EMBL/GenBank/DDBJ whole genome shotgun (WGS) entry which is preliminary data.</text>
</comment>
<keyword evidence="5" id="KW-0521">NADP</keyword>
<sequence>MIIITLLLLLTFLFLSALLLTGGFHRRRKTKLPLPPGPKGSPILGNLLQLGPKPHETIYTLSKTYGPLVSLRFGSVDMIIVNSAAAAAGILRNDNNFSSRPSSTSVKYIAYNHQDLIFAHYGARWRMLRKICALQLFSPKAMEDLVPVRADEVGRFVRKIAASGGRDEAVNLSDEISACATNALSRVVVGRRVFDDGEETKEFKEMVADMMNLSAAFNINDFVPGFGWLDIQGLVPRMKKLHKRFDDFLEKVIAEHRERLTEKGAAGVVGGGRGRHNDLLSVLLEVKQDGNGEGVALTDADIKPLLQNMFAAGTDTSSNTTEFAIAELIRHPEIMARAQQELDRVVGRRRLVKESDLPNLPFLQAVVKETFRHHPAAPLSLPRTVDEDHEVDGYIIPKGATLLINIWAIGRDPIAWPDEPLAFRPDRFLPGGRHEGVDVKGNDFSLIPFGGGRRICAGMNLGLRMVQFLTATLVQAFEWRLPEGQVAEELDMNLSFGLTLHRPIPLMVRPVPRLESEAYL</sequence>
<dbReference type="AlphaFoldDB" id="A0AAP0BEJ9"/>
<evidence type="ECO:0000313" key="12">
    <source>
        <dbReference type="Proteomes" id="UP001418222"/>
    </source>
</evidence>
<dbReference type="Gene3D" id="1.10.630.10">
    <property type="entry name" value="Cytochrome P450"/>
    <property type="match status" value="1"/>
</dbReference>
<evidence type="ECO:0000256" key="4">
    <source>
        <dbReference type="ARBA" id="ARBA00022723"/>
    </source>
</evidence>